<reference evidence="2 3" key="1">
    <citation type="submission" date="2013-11" db="EMBL/GenBank/DDBJ databases">
        <title>The Genome Sequence of Phytophthora parasitica P1976.</title>
        <authorList>
            <consortium name="The Broad Institute Genomics Platform"/>
            <person name="Russ C."/>
            <person name="Tyler B."/>
            <person name="Panabieres F."/>
            <person name="Shan W."/>
            <person name="Tripathy S."/>
            <person name="Grunwald N."/>
            <person name="Machado M."/>
            <person name="Johnson C.S."/>
            <person name="Walker B."/>
            <person name="Young S."/>
            <person name="Zeng Q."/>
            <person name="Gargeya S."/>
            <person name="Fitzgerald M."/>
            <person name="Haas B."/>
            <person name="Abouelleil A."/>
            <person name="Allen A.W."/>
            <person name="Alvarado L."/>
            <person name="Arachchi H.M."/>
            <person name="Berlin A.M."/>
            <person name="Chapman S.B."/>
            <person name="Gainer-Dewar J."/>
            <person name="Goldberg J."/>
            <person name="Griggs A."/>
            <person name="Gujja S."/>
            <person name="Hansen M."/>
            <person name="Howarth C."/>
            <person name="Imamovic A."/>
            <person name="Ireland A."/>
            <person name="Larimer J."/>
            <person name="McCowan C."/>
            <person name="Murphy C."/>
            <person name="Pearson M."/>
            <person name="Poon T.W."/>
            <person name="Priest M."/>
            <person name="Roberts A."/>
            <person name="Saif S."/>
            <person name="Shea T."/>
            <person name="Sisk P."/>
            <person name="Sykes S."/>
            <person name="Wortman J."/>
            <person name="Nusbaum C."/>
            <person name="Birren B."/>
        </authorList>
    </citation>
    <scope>NUCLEOTIDE SEQUENCE [LARGE SCALE GENOMIC DNA]</scope>
    <source>
        <strain evidence="2 3">P1976</strain>
    </source>
</reference>
<feature type="chain" id="PRO_5001754653" evidence="1">
    <location>
        <begin position="19"/>
        <end position="187"/>
    </location>
</feature>
<dbReference type="AlphaFoldDB" id="A0A081AYE6"/>
<dbReference type="EMBL" id="ANJA01000401">
    <property type="protein sequence ID" value="ETO83907.1"/>
    <property type="molecule type" value="Genomic_DNA"/>
</dbReference>
<feature type="signal peptide" evidence="1">
    <location>
        <begin position="1"/>
        <end position="18"/>
    </location>
</feature>
<evidence type="ECO:0000313" key="3">
    <source>
        <dbReference type="Proteomes" id="UP000028582"/>
    </source>
</evidence>
<sequence length="187" mass="21927">MLLLLMIIALLRLHHLRQQSRKDKHEQVMRLLGLTTVTGQRFFDAIFESQNRSLFRDYFRMDQEAFGALFQACQSHIRSSLGSQREVLAVALNWLETAATCRSQEVLFDLAFSRCTSTVFMEFTQLYDPLGFPFFRLLCLPHRHGSWVAPTQQRCRFRFRGQCCRCWAWPLASFQADDRKPSSSWPP</sequence>
<evidence type="ECO:0000313" key="2">
    <source>
        <dbReference type="EMBL" id="ETO83907.1"/>
    </source>
</evidence>
<gene>
    <name evidence="2" type="ORF">F444_02145</name>
</gene>
<dbReference type="Proteomes" id="UP000028582">
    <property type="component" value="Unassembled WGS sequence"/>
</dbReference>
<dbReference type="OrthoDB" id="126214at2759"/>
<protein>
    <submittedName>
        <fullName evidence="2">Uncharacterized protein</fullName>
    </submittedName>
</protein>
<name>A0A081AYE6_PHYNI</name>
<keyword evidence="1" id="KW-0732">Signal</keyword>
<accession>A0A081AYE6</accession>
<comment type="caution">
    <text evidence="2">The sequence shown here is derived from an EMBL/GenBank/DDBJ whole genome shotgun (WGS) entry which is preliminary data.</text>
</comment>
<proteinExistence type="predicted"/>
<organism evidence="2 3">
    <name type="scientific">Phytophthora nicotianae P1976</name>
    <dbReference type="NCBI Taxonomy" id="1317066"/>
    <lineage>
        <taxon>Eukaryota</taxon>
        <taxon>Sar</taxon>
        <taxon>Stramenopiles</taxon>
        <taxon>Oomycota</taxon>
        <taxon>Peronosporomycetes</taxon>
        <taxon>Peronosporales</taxon>
        <taxon>Peronosporaceae</taxon>
        <taxon>Phytophthora</taxon>
    </lineage>
</organism>
<evidence type="ECO:0000256" key="1">
    <source>
        <dbReference type="SAM" id="SignalP"/>
    </source>
</evidence>